<proteinExistence type="inferred from homology"/>
<reference evidence="8 9" key="1">
    <citation type="submission" date="2007-01" db="EMBL/GenBank/DDBJ databases">
        <title>Complete sequence of Psychromonas ingrahamii 37.</title>
        <authorList>
            <consortium name="US DOE Joint Genome Institute"/>
            <person name="Copeland A."/>
            <person name="Lucas S."/>
            <person name="Lapidus A."/>
            <person name="Barry K."/>
            <person name="Detter J.C."/>
            <person name="Glavina del Rio T."/>
            <person name="Hammon N."/>
            <person name="Israni S."/>
            <person name="Dalin E."/>
            <person name="Tice H."/>
            <person name="Pitluck S."/>
            <person name="Thompson L.S."/>
            <person name="Brettin T."/>
            <person name="Bruce D."/>
            <person name="Han C."/>
            <person name="Tapia R."/>
            <person name="Schmutz J."/>
            <person name="Larimer F."/>
            <person name="Land M."/>
            <person name="Hauser L."/>
            <person name="Kyrpides N."/>
            <person name="Ivanova N."/>
            <person name="Staley J."/>
            <person name="Richardson P."/>
        </authorList>
    </citation>
    <scope>NUCLEOTIDE SEQUENCE [LARGE SCALE GENOMIC DNA]</scope>
    <source>
        <strain evidence="8 9">37</strain>
    </source>
</reference>
<evidence type="ECO:0000256" key="6">
    <source>
        <dbReference type="ARBA" id="ARBA00023133"/>
    </source>
</evidence>
<dbReference type="RefSeq" id="WP_011770547.1">
    <property type="nucleotide sequence ID" value="NC_008709.1"/>
</dbReference>
<evidence type="ECO:0000256" key="3">
    <source>
        <dbReference type="ARBA" id="ARBA00011738"/>
    </source>
</evidence>
<dbReference type="GO" id="GO:0006782">
    <property type="term" value="P:protoporphyrinogen IX biosynthetic process"/>
    <property type="evidence" value="ECO:0007669"/>
    <property type="project" value="TreeGrafter"/>
</dbReference>
<dbReference type="PANTHER" id="PTHR10755:SF0">
    <property type="entry name" value="OXYGEN-DEPENDENT COPROPORPHYRINOGEN-III OXIDASE, MITOCHONDRIAL"/>
    <property type="match status" value="1"/>
</dbReference>
<dbReference type="KEGG" id="pin:Ping_2246"/>
<dbReference type="AlphaFoldDB" id="A1SWX2"/>
<dbReference type="Proteomes" id="UP000000639">
    <property type="component" value="Chromosome"/>
</dbReference>
<dbReference type="GO" id="GO:0004109">
    <property type="term" value="F:coproporphyrinogen oxidase activity"/>
    <property type="evidence" value="ECO:0007669"/>
    <property type="project" value="UniProtKB-EC"/>
</dbReference>
<dbReference type="OrthoDB" id="9777553at2"/>
<gene>
    <name evidence="8" type="ordered locus">Ping_2246</name>
</gene>
<evidence type="ECO:0000313" key="8">
    <source>
        <dbReference type="EMBL" id="ABM03987.1"/>
    </source>
</evidence>
<sequence>MKIAPTSNKAQETMKMLLTLQSDFMEILQLVSKEFGCPAQFKTVEWLRDEGLHGGGLRFEAVKGKLFNRASINISQVQYDDLPNKSFSSATALSTIIHPSNPLAPSLHMHISWTEFKNGQGSWRIMADLNPSIPDQKEKEKFDNCLKEITGKYYQQGERLGNAYFYIPALQCFRGVSHFYLEGFNPDSMTTNHFAKNFGESVIQCYSEILAQKTLHSESPTEAQKIAQLNYHTLYFYQVLTLDKGTTTGLLIHNQNDTGTLGSLPARINRVLLASWVDITPAPQDKLIKRFLRLLPEQDICLISTSLKAQIAEQIRLHYKAFPIN</sequence>
<dbReference type="Gene3D" id="3.40.1500.10">
    <property type="entry name" value="Coproporphyrinogen III oxidase, aerobic"/>
    <property type="match status" value="1"/>
</dbReference>
<accession>A1SWX2</accession>
<dbReference type="STRING" id="357804.Ping_2246"/>
<dbReference type="SUPFAM" id="SSF102886">
    <property type="entry name" value="Coproporphyrinogen III oxidase"/>
    <property type="match status" value="1"/>
</dbReference>
<dbReference type="HOGENOM" id="CLU_796376_0_0_6"/>
<evidence type="ECO:0000256" key="2">
    <source>
        <dbReference type="ARBA" id="ARBA00010644"/>
    </source>
</evidence>
<dbReference type="InterPro" id="IPR036406">
    <property type="entry name" value="Coprogen_oxidase_aer_sf"/>
</dbReference>
<evidence type="ECO:0000256" key="7">
    <source>
        <dbReference type="ARBA" id="ARBA00023244"/>
    </source>
</evidence>
<dbReference type="InterPro" id="IPR001260">
    <property type="entry name" value="Coprogen_oxidase_aer"/>
</dbReference>
<dbReference type="EMBL" id="CP000510">
    <property type="protein sequence ID" value="ABM03987.1"/>
    <property type="molecule type" value="Genomic_DNA"/>
</dbReference>
<keyword evidence="9" id="KW-1185">Reference proteome</keyword>
<dbReference type="eggNOG" id="COG0408">
    <property type="taxonomic scope" value="Bacteria"/>
</dbReference>
<comment type="similarity">
    <text evidence="2">Belongs to the aerobic coproporphyrinogen-III oxidase family.</text>
</comment>
<evidence type="ECO:0000313" key="9">
    <source>
        <dbReference type="Proteomes" id="UP000000639"/>
    </source>
</evidence>
<keyword evidence="7" id="KW-0627">Porphyrin biosynthesis</keyword>
<keyword evidence="6" id="KW-0350">Heme biosynthesis</keyword>
<protein>
    <recommendedName>
        <fullName evidence="4">coproporphyrinogen oxidase</fullName>
        <ecNumber evidence="4">1.3.3.3</ecNumber>
    </recommendedName>
</protein>
<comment type="subunit">
    <text evidence="3">Homodimer.</text>
</comment>
<evidence type="ECO:0000256" key="4">
    <source>
        <dbReference type="ARBA" id="ARBA00012869"/>
    </source>
</evidence>
<dbReference type="Pfam" id="PF01218">
    <property type="entry name" value="Coprogen_oxidas"/>
    <property type="match status" value="1"/>
</dbReference>
<organism evidence="8 9">
    <name type="scientific">Psychromonas ingrahamii (strain DSM 17664 / CCUG 51855 / 37)</name>
    <dbReference type="NCBI Taxonomy" id="357804"/>
    <lineage>
        <taxon>Bacteria</taxon>
        <taxon>Pseudomonadati</taxon>
        <taxon>Pseudomonadota</taxon>
        <taxon>Gammaproteobacteria</taxon>
        <taxon>Alteromonadales</taxon>
        <taxon>Psychromonadaceae</taxon>
        <taxon>Psychromonas</taxon>
    </lineage>
</organism>
<evidence type="ECO:0000256" key="5">
    <source>
        <dbReference type="ARBA" id="ARBA00023002"/>
    </source>
</evidence>
<name>A1SWX2_PSYIN</name>
<dbReference type="PANTHER" id="PTHR10755">
    <property type="entry name" value="COPROPORPHYRINOGEN III OXIDASE, MITOCHONDRIAL"/>
    <property type="match status" value="1"/>
</dbReference>
<evidence type="ECO:0000256" key="1">
    <source>
        <dbReference type="ARBA" id="ARBA00005168"/>
    </source>
</evidence>
<dbReference type="EC" id="1.3.3.3" evidence="4"/>
<dbReference type="GO" id="GO:0005737">
    <property type="term" value="C:cytoplasm"/>
    <property type="evidence" value="ECO:0007669"/>
    <property type="project" value="TreeGrafter"/>
</dbReference>
<keyword evidence="5" id="KW-0560">Oxidoreductase</keyword>
<comment type="pathway">
    <text evidence="1">Porphyrin-containing compound metabolism; protoporphyrin-IX biosynthesis; protoporphyrinogen-IX from coproporphyrinogen-III (O2 route): step 1/1.</text>
</comment>